<dbReference type="Proteomes" id="UP000076661">
    <property type="component" value="Unassembled WGS sequence"/>
</dbReference>
<comment type="similarity">
    <text evidence="1">Belongs to the Gfa family.</text>
</comment>
<sequence>MNAIKGSCNCKAVRFEFKVNSNAIYVCHCSICRRATGANGVAVMIASKADFKWSSGMDHIKTWQKPEHDWVCSFCTACGSSLPGENDEQRMYIPAGLISNEYLQGSSVTHHLWVESKACWDKIGDDGKQHFKSIV</sequence>
<dbReference type="InterPro" id="IPR011057">
    <property type="entry name" value="Mss4-like_sf"/>
</dbReference>
<reference evidence="6 7" key="1">
    <citation type="submission" date="2013-07" db="EMBL/GenBank/DDBJ databases">
        <title>Comparative Genomic and Metabolomic Analysis of Twelve Strains of Pseudoalteromonas luteoviolacea.</title>
        <authorList>
            <person name="Vynne N.G."/>
            <person name="Mansson M."/>
            <person name="Gram L."/>
        </authorList>
    </citation>
    <scope>NUCLEOTIDE SEQUENCE [LARGE SCALE GENOMIC DNA]</scope>
    <source>
        <strain evidence="6 7">S4060-1</strain>
    </source>
</reference>
<evidence type="ECO:0000313" key="7">
    <source>
        <dbReference type="Proteomes" id="UP000076661"/>
    </source>
</evidence>
<feature type="domain" description="CENP-V/GFA" evidence="5">
    <location>
        <begin position="4"/>
        <end position="121"/>
    </location>
</feature>
<dbReference type="PANTHER" id="PTHR33337">
    <property type="entry name" value="GFA DOMAIN-CONTAINING PROTEIN"/>
    <property type="match status" value="1"/>
</dbReference>
<evidence type="ECO:0000256" key="4">
    <source>
        <dbReference type="ARBA" id="ARBA00023239"/>
    </source>
</evidence>
<keyword evidence="4" id="KW-0456">Lyase</keyword>
<evidence type="ECO:0000259" key="5">
    <source>
        <dbReference type="PROSITE" id="PS51891"/>
    </source>
</evidence>
<dbReference type="Gene3D" id="3.90.1590.10">
    <property type="entry name" value="glutathione-dependent formaldehyde- activating enzyme (gfa)"/>
    <property type="match status" value="1"/>
</dbReference>
<dbReference type="AlphaFoldDB" id="A0A167JVM0"/>
<dbReference type="GO" id="GO:0016846">
    <property type="term" value="F:carbon-sulfur lyase activity"/>
    <property type="evidence" value="ECO:0007669"/>
    <property type="project" value="InterPro"/>
</dbReference>
<evidence type="ECO:0000256" key="3">
    <source>
        <dbReference type="ARBA" id="ARBA00022833"/>
    </source>
</evidence>
<comment type="caution">
    <text evidence="6">The sequence shown here is derived from an EMBL/GenBank/DDBJ whole genome shotgun (WGS) entry which is preliminary data.</text>
</comment>
<evidence type="ECO:0000256" key="1">
    <source>
        <dbReference type="ARBA" id="ARBA00005495"/>
    </source>
</evidence>
<keyword evidence="3" id="KW-0862">Zinc</keyword>
<dbReference type="SUPFAM" id="SSF51316">
    <property type="entry name" value="Mss4-like"/>
    <property type="match status" value="1"/>
</dbReference>
<keyword evidence="2" id="KW-0479">Metal-binding</keyword>
<dbReference type="EMBL" id="AUXX01000045">
    <property type="protein sequence ID" value="KZN61729.1"/>
    <property type="molecule type" value="Genomic_DNA"/>
</dbReference>
<dbReference type="InterPro" id="IPR006913">
    <property type="entry name" value="CENP-V/GFA"/>
</dbReference>
<evidence type="ECO:0000313" key="6">
    <source>
        <dbReference type="EMBL" id="KZN61729.1"/>
    </source>
</evidence>
<protein>
    <recommendedName>
        <fullName evidence="5">CENP-V/GFA domain-containing protein</fullName>
    </recommendedName>
</protein>
<dbReference type="PANTHER" id="PTHR33337:SF40">
    <property type="entry name" value="CENP-V_GFA DOMAIN-CONTAINING PROTEIN-RELATED"/>
    <property type="match status" value="1"/>
</dbReference>
<dbReference type="GO" id="GO:0046872">
    <property type="term" value="F:metal ion binding"/>
    <property type="evidence" value="ECO:0007669"/>
    <property type="project" value="UniProtKB-KW"/>
</dbReference>
<gene>
    <name evidence="6" type="ORF">N478_06590</name>
</gene>
<evidence type="ECO:0000256" key="2">
    <source>
        <dbReference type="ARBA" id="ARBA00022723"/>
    </source>
</evidence>
<dbReference type="Pfam" id="PF04828">
    <property type="entry name" value="GFA"/>
    <property type="match status" value="1"/>
</dbReference>
<dbReference type="RefSeq" id="WP_063382787.1">
    <property type="nucleotide sequence ID" value="NZ_AUXX01000045.1"/>
</dbReference>
<dbReference type="PATRIC" id="fig|1365257.3.peg.4635"/>
<dbReference type="PROSITE" id="PS51891">
    <property type="entry name" value="CENP_V_GFA"/>
    <property type="match status" value="1"/>
</dbReference>
<name>A0A167JVM0_9GAMM</name>
<proteinExistence type="inferred from homology"/>
<accession>A0A167JVM0</accession>
<organism evidence="6 7">
    <name type="scientific">Pseudoalteromonas luteoviolacea S4060-1</name>
    <dbReference type="NCBI Taxonomy" id="1365257"/>
    <lineage>
        <taxon>Bacteria</taxon>
        <taxon>Pseudomonadati</taxon>
        <taxon>Pseudomonadota</taxon>
        <taxon>Gammaproteobacteria</taxon>
        <taxon>Alteromonadales</taxon>
        <taxon>Pseudoalteromonadaceae</taxon>
        <taxon>Pseudoalteromonas</taxon>
    </lineage>
</organism>